<dbReference type="PANTHER" id="PTHR42924">
    <property type="entry name" value="EXONUCLEASE"/>
    <property type="match status" value="1"/>
</dbReference>
<dbReference type="Proteomes" id="UP000316688">
    <property type="component" value="Unassembled WGS sequence"/>
</dbReference>
<gene>
    <name evidence="3" type="ORF">FPL11_07575</name>
</gene>
<dbReference type="InterPro" id="IPR004013">
    <property type="entry name" value="PHP_dom"/>
</dbReference>
<dbReference type="Pfam" id="PF02811">
    <property type="entry name" value="PHP"/>
    <property type="match status" value="1"/>
</dbReference>
<dbReference type="Gene3D" id="3.20.20.140">
    <property type="entry name" value="Metal-dependent hydrolases"/>
    <property type="match status" value="1"/>
</dbReference>
<dbReference type="EMBL" id="VMKP01000003">
    <property type="protein sequence ID" value="TVO64504.1"/>
    <property type="molecule type" value="Genomic_DNA"/>
</dbReference>
<dbReference type="InterPro" id="IPR052018">
    <property type="entry name" value="PHP_domain"/>
</dbReference>
<accession>A0A557RHA0</accession>
<feature type="compositionally biased region" description="Low complexity" evidence="1">
    <location>
        <begin position="1"/>
        <end position="11"/>
    </location>
</feature>
<dbReference type="AlphaFoldDB" id="A0A557RHA0"/>
<feature type="region of interest" description="Disordered" evidence="1">
    <location>
        <begin position="1"/>
        <end position="29"/>
    </location>
</feature>
<evidence type="ECO:0000313" key="4">
    <source>
        <dbReference type="Proteomes" id="UP000316688"/>
    </source>
</evidence>
<keyword evidence="4" id="KW-1185">Reference proteome</keyword>
<reference evidence="3 4" key="1">
    <citation type="submission" date="2019-07" db="EMBL/GenBank/DDBJ databases">
        <title>Reclasification of Spiribacter aquaticus.</title>
        <authorList>
            <person name="Leon M.J."/>
            <person name="Sanchez-Porro C."/>
            <person name="Ventosa A."/>
        </authorList>
    </citation>
    <scope>NUCLEOTIDE SEQUENCE [LARGE SCALE GENOMIC DNA]</scope>
    <source>
        <strain evidence="3 4">SP30</strain>
    </source>
</reference>
<protein>
    <submittedName>
        <fullName evidence="3">PHP domain-containing protein</fullName>
    </submittedName>
</protein>
<comment type="caution">
    <text evidence="3">The sequence shown here is derived from an EMBL/GenBank/DDBJ whole genome shotgun (WGS) entry which is preliminary data.</text>
</comment>
<dbReference type="GO" id="GO:0035312">
    <property type="term" value="F:5'-3' DNA exonuclease activity"/>
    <property type="evidence" value="ECO:0007669"/>
    <property type="project" value="TreeGrafter"/>
</dbReference>
<proteinExistence type="predicted"/>
<evidence type="ECO:0000256" key="1">
    <source>
        <dbReference type="SAM" id="MobiDB-lite"/>
    </source>
</evidence>
<dbReference type="InterPro" id="IPR016195">
    <property type="entry name" value="Pol/histidinol_Pase-like"/>
</dbReference>
<evidence type="ECO:0000259" key="2">
    <source>
        <dbReference type="SMART" id="SM00481"/>
    </source>
</evidence>
<feature type="domain" description="Polymerase/histidinol phosphatase N-terminal" evidence="2">
    <location>
        <begin position="14"/>
        <end position="79"/>
    </location>
</feature>
<dbReference type="SMART" id="SM00481">
    <property type="entry name" value="POLIIIAc"/>
    <property type="match status" value="1"/>
</dbReference>
<organism evidence="3 4">
    <name type="scientific">Spiribacter aquaticus</name>
    <dbReference type="NCBI Taxonomy" id="1935996"/>
    <lineage>
        <taxon>Bacteria</taxon>
        <taxon>Pseudomonadati</taxon>
        <taxon>Pseudomonadota</taxon>
        <taxon>Gammaproteobacteria</taxon>
        <taxon>Chromatiales</taxon>
        <taxon>Ectothiorhodospiraceae</taxon>
        <taxon>Spiribacter</taxon>
    </lineage>
</organism>
<sequence length="294" mass="31460">MKATSKASKSASRIDLHMHSTASDGRLSPTAVVQRAADQGVRLMALTDHDTLEGLPEAQAAAAQCGIDCIPGIELSARWARGVVHIVGLDIDITTPILLEGVARQQIERRQRAVRIAERLTRAGISDITERLERLAQGVPGRAHFARALVEQGAVSTVQAAFERYLKRGRPGYAAVEWARIEEVVAWIHAAGGIAVFAHPLRYGLSRGALRAAIQAFVDAGGQSIEVANGGGGRDDHVAAAALARRFGLTGSKGSDFHDPDFPWIEIGRLAPLPPDIPAVWKRFRETPAESVSG</sequence>
<dbReference type="GO" id="GO:0004534">
    <property type="term" value="F:5'-3' RNA exonuclease activity"/>
    <property type="evidence" value="ECO:0007669"/>
    <property type="project" value="TreeGrafter"/>
</dbReference>
<dbReference type="CDD" id="cd07438">
    <property type="entry name" value="PHP_HisPPase_AMP"/>
    <property type="match status" value="1"/>
</dbReference>
<dbReference type="PANTHER" id="PTHR42924:SF3">
    <property type="entry name" value="POLYMERASE_HISTIDINOL PHOSPHATASE N-TERMINAL DOMAIN-CONTAINING PROTEIN"/>
    <property type="match status" value="1"/>
</dbReference>
<evidence type="ECO:0000313" key="3">
    <source>
        <dbReference type="EMBL" id="TVO64504.1"/>
    </source>
</evidence>
<dbReference type="Gene3D" id="1.10.150.650">
    <property type="match status" value="1"/>
</dbReference>
<name>A0A557RHA0_9GAMM</name>
<dbReference type="SUPFAM" id="SSF89550">
    <property type="entry name" value="PHP domain-like"/>
    <property type="match status" value="1"/>
</dbReference>
<dbReference type="InterPro" id="IPR003141">
    <property type="entry name" value="Pol/His_phosphatase_N"/>
</dbReference>
<dbReference type="RefSeq" id="WP_144348077.1">
    <property type="nucleotide sequence ID" value="NZ_VMKP01000003.1"/>
</dbReference>